<sequence>MKCAVVATFLFLFAWMGDMQRSKRGRVYPLKPNAITYTGFTHKYVSHLLSALAKATTLFSCEGNKDENMEKMVRFEADMALVLSAGGFKWSRALKRKLEKSASSSQLHQLTTCQSSILRVNKRKTLDHRRTPLTIPRPPVPTKANWPKRTCRRGSYNKKTGGEREFGCRIRILRRILPGGNEMDLCELLSEVESYVVCLQLQVNILKSLVETP</sequence>
<dbReference type="PANTHER" id="PTHR33124:SF42">
    <property type="entry name" value="TRANSCRIPTION FACTOR BHLH146"/>
    <property type="match status" value="1"/>
</dbReference>
<evidence type="ECO:0000256" key="4">
    <source>
        <dbReference type="ARBA" id="ARBA00023242"/>
    </source>
</evidence>
<protein>
    <submittedName>
        <fullName evidence="8 9">Transcription factor bHLH146-like isoform X1</fullName>
    </submittedName>
</protein>
<dbReference type="InterPro" id="IPR059002">
    <property type="entry name" value="IBH1_N"/>
</dbReference>
<keyword evidence="3" id="KW-0804">Transcription</keyword>
<dbReference type="AlphaFoldDB" id="A0A8B9ABW0"/>
<dbReference type="CDD" id="cd11444">
    <property type="entry name" value="bHLH_AtIBH1_like"/>
    <property type="match status" value="1"/>
</dbReference>
<feature type="chain" id="PRO_5044668604" evidence="5">
    <location>
        <begin position="20"/>
        <end position="213"/>
    </location>
</feature>
<dbReference type="RefSeq" id="XP_038984006.1">
    <property type="nucleotide sequence ID" value="XM_039128078.1"/>
</dbReference>
<evidence type="ECO:0000259" key="6">
    <source>
        <dbReference type="Pfam" id="PF26576"/>
    </source>
</evidence>
<dbReference type="InterPro" id="IPR044660">
    <property type="entry name" value="IBH1-like"/>
</dbReference>
<organism evidence="7 8">
    <name type="scientific">Phoenix dactylifera</name>
    <name type="common">Date palm</name>
    <dbReference type="NCBI Taxonomy" id="42345"/>
    <lineage>
        <taxon>Eukaryota</taxon>
        <taxon>Viridiplantae</taxon>
        <taxon>Streptophyta</taxon>
        <taxon>Embryophyta</taxon>
        <taxon>Tracheophyta</taxon>
        <taxon>Spermatophyta</taxon>
        <taxon>Magnoliopsida</taxon>
        <taxon>Liliopsida</taxon>
        <taxon>Arecaceae</taxon>
        <taxon>Coryphoideae</taxon>
        <taxon>Phoeniceae</taxon>
        <taxon>Phoenix</taxon>
    </lineage>
</organism>
<dbReference type="InterPro" id="IPR044549">
    <property type="entry name" value="bHLH_AtIBH1-like"/>
</dbReference>
<feature type="signal peptide" evidence="5">
    <location>
        <begin position="1"/>
        <end position="19"/>
    </location>
</feature>
<evidence type="ECO:0000313" key="8">
    <source>
        <dbReference type="RefSeq" id="XP_038984005.1"/>
    </source>
</evidence>
<evidence type="ECO:0000256" key="3">
    <source>
        <dbReference type="ARBA" id="ARBA00023163"/>
    </source>
</evidence>
<dbReference type="PANTHER" id="PTHR33124">
    <property type="entry name" value="TRANSCRIPTION FACTOR IBH1-LIKE 1"/>
    <property type="match status" value="1"/>
</dbReference>
<reference evidence="7" key="1">
    <citation type="journal article" date="2019" name="Nat. Commun.">
        <title>Genome-wide association mapping of date palm fruit traits.</title>
        <authorList>
            <person name="Hazzouri K.M."/>
            <person name="Gros-Balthazard M."/>
            <person name="Flowers J.M."/>
            <person name="Copetti D."/>
            <person name="Lemansour A."/>
            <person name="Lebrun M."/>
            <person name="Masmoudi K."/>
            <person name="Ferrand S."/>
            <person name="Dhar M.I."/>
            <person name="Fresquez Z.A."/>
            <person name="Rosas U."/>
            <person name="Zhang J."/>
            <person name="Talag J."/>
            <person name="Lee S."/>
            <person name="Kudrna D."/>
            <person name="Powell R.F."/>
            <person name="Leitch I.J."/>
            <person name="Krueger R.R."/>
            <person name="Wing R.A."/>
            <person name="Amiri K.M.A."/>
            <person name="Purugganan M.D."/>
        </authorList>
    </citation>
    <scope>NUCLEOTIDE SEQUENCE [LARGE SCALE GENOMIC DNA]</scope>
    <source>
        <strain evidence="7">cv. Khalas</strain>
    </source>
</reference>
<evidence type="ECO:0000313" key="9">
    <source>
        <dbReference type="RefSeq" id="XP_038984006.1"/>
    </source>
</evidence>
<keyword evidence="5" id="KW-0732">Signal</keyword>
<reference evidence="8 9" key="2">
    <citation type="submission" date="2025-04" db="UniProtKB">
        <authorList>
            <consortium name="RefSeq"/>
        </authorList>
    </citation>
    <scope>IDENTIFICATION</scope>
    <source>
        <tissue evidence="8 9">Young leaves</tissue>
    </source>
</reference>
<dbReference type="KEGG" id="pda:103707079"/>
<dbReference type="Pfam" id="PF26576">
    <property type="entry name" value="IBH1_N"/>
    <property type="match status" value="1"/>
</dbReference>
<keyword evidence="4" id="KW-0539">Nucleus</keyword>
<name>A0A8B9ABW0_PHODC</name>
<dbReference type="GO" id="GO:0006355">
    <property type="term" value="P:regulation of DNA-templated transcription"/>
    <property type="evidence" value="ECO:0007669"/>
    <property type="project" value="InterPro"/>
</dbReference>
<dbReference type="RefSeq" id="XP_038984005.1">
    <property type="nucleotide sequence ID" value="XM_039128077.1"/>
</dbReference>
<comment type="subcellular location">
    <subcellularLocation>
        <location evidence="1">Nucleus</location>
    </subcellularLocation>
</comment>
<dbReference type="GO" id="GO:0005634">
    <property type="term" value="C:nucleus"/>
    <property type="evidence" value="ECO:0007669"/>
    <property type="project" value="UniProtKB-SubCell"/>
</dbReference>
<feature type="domain" description="IBH1-like N-terminal" evidence="6">
    <location>
        <begin position="38"/>
        <end position="101"/>
    </location>
</feature>
<accession>A0A8B9ABW0</accession>
<dbReference type="OrthoDB" id="658598at2759"/>
<dbReference type="Proteomes" id="UP000228380">
    <property type="component" value="Chromosome 7"/>
</dbReference>
<keyword evidence="2" id="KW-0805">Transcription regulation</keyword>
<evidence type="ECO:0000256" key="2">
    <source>
        <dbReference type="ARBA" id="ARBA00023015"/>
    </source>
</evidence>
<evidence type="ECO:0000313" key="7">
    <source>
        <dbReference type="Proteomes" id="UP000228380"/>
    </source>
</evidence>
<proteinExistence type="predicted"/>
<evidence type="ECO:0000256" key="5">
    <source>
        <dbReference type="SAM" id="SignalP"/>
    </source>
</evidence>
<evidence type="ECO:0000256" key="1">
    <source>
        <dbReference type="ARBA" id="ARBA00004123"/>
    </source>
</evidence>
<gene>
    <name evidence="8 9" type="primary">LOC103707079</name>
</gene>
<dbReference type="GeneID" id="103707079"/>
<keyword evidence="7" id="KW-1185">Reference proteome</keyword>